<evidence type="ECO:0000256" key="1">
    <source>
        <dbReference type="SAM" id="MobiDB-lite"/>
    </source>
</evidence>
<organism evidence="2 3">
    <name type="scientific">Heterocephalus glaber</name>
    <name type="common">Naked mole rat</name>
    <dbReference type="NCBI Taxonomy" id="10181"/>
    <lineage>
        <taxon>Eukaryota</taxon>
        <taxon>Metazoa</taxon>
        <taxon>Chordata</taxon>
        <taxon>Craniata</taxon>
        <taxon>Vertebrata</taxon>
        <taxon>Euteleostomi</taxon>
        <taxon>Mammalia</taxon>
        <taxon>Eutheria</taxon>
        <taxon>Euarchontoglires</taxon>
        <taxon>Glires</taxon>
        <taxon>Rodentia</taxon>
        <taxon>Hystricomorpha</taxon>
        <taxon>Bathyergidae</taxon>
        <taxon>Heterocephalus</taxon>
    </lineage>
</organism>
<dbReference type="AlphaFoldDB" id="A0AAX6SSH3"/>
<reference evidence="3" key="1">
    <citation type="submission" date="2025-08" db="UniProtKB">
        <authorList>
            <consortium name="RefSeq"/>
        </authorList>
    </citation>
    <scope>IDENTIFICATION</scope>
</reference>
<dbReference type="RefSeq" id="XP_021111426.1">
    <property type="nucleotide sequence ID" value="XM_021255767.1"/>
</dbReference>
<feature type="compositionally biased region" description="Pro residues" evidence="1">
    <location>
        <begin position="35"/>
        <end position="46"/>
    </location>
</feature>
<feature type="region of interest" description="Disordered" evidence="1">
    <location>
        <begin position="14"/>
        <end position="137"/>
    </location>
</feature>
<gene>
    <name evidence="3" type="primary">LOC101723672</name>
</gene>
<dbReference type="Proteomes" id="UP000694906">
    <property type="component" value="Unplaced"/>
</dbReference>
<accession>A0AAX6SSH3</accession>
<feature type="compositionally biased region" description="Low complexity" evidence="1">
    <location>
        <begin position="47"/>
        <end position="56"/>
    </location>
</feature>
<feature type="compositionally biased region" description="Basic and acidic residues" evidence="1">
    <location>
        <begin position="96"/>
        <end position="111"/>
    </location>
</feature>
<keyword evidence="2" id="KW-1185">Reference proteome</keyword>
<dbReference type="GeneID" id="101723672"/>
<protein>
    <submittedName>
        <fullName evidence="3">Uncharacterized protein LOC101723672 isoform X3</fullName>
    </submittedName>
</protein>
<evidence type="ECO:0000313" key="2">
    <source>
        <dbReference type="Proteomes" id="UP000694906"/>
    </source>
</evidence>
<proteinExistence type="predicted"/>
<evidence type="ECO:0000313" key="3">
    <source>
        <dbReference type="RefSeq" id="XP_021111426.1"/>
    </source>
</evidence>
<feature type="compositionally biased region" description="Low complexity" evidence="1">
    <location>
        <begin position="113"/>
        <end position="126"/>
    </location>
</feature>
<name>A0AAX6SSH3_HETGA</name>
<sequence>MILLLVTYSPIPHSDPPRLEIAPLGRLGRARRVTKPPPSPLPPPPGVGAALARPALDSGERKSLSQLTRSELQHALSRRQGVESPGSRPTAAAGKAEARREGQRGWGERRARAGAGAPAGRPRPAASDPGPLVVGTRSETRQIRPQQVAVDLNHSLWQMFSVVLLKFPDLYLHEGAQSFTWVVPVILDVSCCSPGSFGKRIGWINKSIFTTEKQFEAHLY</sequence>